<feature type="domain" description="Nitroreductase" evidence="6">
    <location>
        <begin position="19"/>
        <end position="208"/>
    </location>
</feature>
<evidence type="ECO:0000256" key="1">
    <source>
        <dbReference type="ARBA" id="ARBA00001917"/>
    </source>
</evidence>
<dbReference type="Proteomes" id="UP000192872">
    <property type="component" value="Unassembled WGS sequence"/>
</dbReference>
<keyword evidence="3" id="KW-0285">Flavoprotein</keyword>
<dbReference type="PANTHER" id="PTHR43673">
    <property type="entry name" value="NAD(P)H NITROREDUCTASE YDGI-RELATED"/>
    <property type="match status" value="1"/>
</dbReference>
<dbReference type="PANTHER" id="PTHR43673:SF2">
    <property type="entry name" value="NITROREDUCTASE"/>
    <property type="match status" value="1"/>
</dbReference>
<accession>A0A1W9HQJ7</accession>
<gene>
    <name evidence="7" type="ORF">A4S15_01940</name>
</gene>
<dbReference type="InterPro" id="IPR029479">
    <property type="entry name" value="Nitroreductase"/>
</dbReference>
<proteinExistence type="inferred from homology"/>
<dbReference type="CDD" id="cd02136">
    <property type="entry name" value="PnbA_NfnB-like"/>
    <property type="match status" value="1"/>
</dbReference>
<dbReference type="STRING" id="1827387.A4S15_01940"/>
<reference evidence="7 8" key="1">
    <citation type="journal article" date="2017" name="Water Res.">
        <title>Comammox in drinking water systems.</title>
        <authorList>
            <person name="Wang Y."/>
            <person name="Ma L."/>
            <person name="Mao Y."/>
            <person name="Jiang X."/>
            <person name="Xia Y."/>
            <person name="Yu K."/>
            <person name="Li B."/>
            <person name="Zhang T."/>
        </authorList>
    </citation>
    <scope>NUCLEOTIDE SEQUENCE [LARGE SCALE GENOMIC DNA]</scope>
    <source>
        <strain evidence="7">SG_bin8</strain>
    </source>
</reference>
<evidence type="ECO:0000256" key="2">
    <source>
        <dbReference type="ARBA" id="ARBA00007118"/>
    </source>
</evidence>
<organism evidence="7 8">
    <name type="scientific">Candidatus Raskinella chloraquaticus</name>
    <dbReference type="NCBI Taxonomy" id="1951219"/>
    <lineage>
        <taxon>Bacteria</taxon>
        <taxon>Pseudomonadati</taxon>
        <taxon>Pseudomonadota</taxon>
        <taxon>Alphaproteobacteria</taxon>
        <taxon>Hyphomicrobiales</taxon>
        <taxon>Phreatobacteraceae</taxon>
        <taxon>Candidatus Raskinella</taxon>
    </lineage>
</organism>
<comment type="caution">
    <text evidence="7">The sequence shown here is derived from an EMBL/GenBank/DDBJ whole genome shotgun (WGS) entry which is preliminary data.</text>
</comment>
<evidence type="ECO:0000313" key="8">
    <source>
        <dbReference type="Proteomes" id="UP000192872"/>
    </source>
</evidence>
<dbReference type="InterPro" id="IPR000415">
    <property type="entry name" value="Nitroreductase-like"/>
</dbReference>
<dbReference type="SUPFAM" id="SSF55469">
    <property type="entry name" value="FMN-dependent nitroreductase-like"/>
    <property type="match status" value="1"/>
</dbReference>
<dbReference type="GO" id="GO:0016491">
    <property type="term" value="F:oxidoreductase activity"/>
    <property type="evidence" value="ECO:0007669"/>
    <property type="project" value="UniProtKB-KW"/>
</dbReference>
<evidence type="ECO:0000256" key="5">
    <source>
        <dbReference type="ARBA" id="ARBA00023002"/>
    </source>
</evidence>
<comment type="similarity">
    <text evidence="2">Belongs to the nitroreductase family.</text>
</comment>
<evidence type="ECO:0000256" key="3">
    <source>
        <dbReference type="ARBA" id="ARBA00022630"/>
    </source>
</evidence>
<name>A0A1W9HQJ7_9HYPH</name>
<protein>
    <submittedName>
        <fullName evidence="7">Nitroreductase</fullName>
    </submittedName>
</protein>
<evidence type="ECO:0000256" key="4">
    <source>
        <dbReference type="ARBA" id="ARBA00022643"/>
    </source>
</evidence>
<comment type="cofactor">
    <cofactor evidence="1">
        <name>FMN</name>
        <dbReference type="ChEBI" id="CHEBI:58210"/>
    </cofactor>
</comment>
<dbReference type="AlphaFoldDB" id="A0A1W9HQJ7"/>
<evidence type="ECO:0000313" key="7">
    <source>
        <dbReference type="EMBL" id="OQW49521.1"/>
    </source>
</evidence>
<dbReference type="Gene3D" id="3.40.109.10">
    <property type="entry name" value="NADH Oxidase"/>
    <property type="match status" value="1"/>
</dbReference>
<dbReference type="EMBL" id="LWDL01000031">
    <property type="protein sequence ID" value="OQW49521.1"/>
    <property type="molecule type" value="Genomic_DNA"/>
</dbReference>
<sequence length="235" mass="25894">MTNDTPHLPAGADGVEAAISSRRSIRAFLPTEVPEALVLRILDIARRAPSGTNMQPWQVTVLRGAALASLGARLEQLALAGHQGKAAYAYYPPTFREPYLSRRRKIGLDLYGLLGIARGEDDKMRRQHARNFRFFDAPVGLIFTIDRDLELGSWLDYGMYLQNVMTLARAYGLDTCAQAAFITFHEEIAAHLGFAEGRALVCGMALGYADPQAPENRLVSERAALADFVEVRDSV</sequence>
<keyword evidence="4" id="KW-0288">FMN</keyword>
<dbReference type="Pfam" id="PF00881">
    <property type="entry name" value="Nitroreductase"/>
    <property type="match status" value="1"/>
</dbReference>
<keyword evidence="5" id="KW-0560">Oxidoreductase</keyword>
<dbReference type="RefSeq" id="WP_376800074.1">
    <property type="nucleotide sequence ID" value="NZ_DBNB01000019.1"/>
</dbReference>
<evidence type="ECO:0000259" key="6">
    <source>
        <dbReference type="Pfam" id="PF00881"/>
    </source>
</evidence>